<reference evidence="4" key="1">
    <citation type="submission" date="2014-09" db="EMBL/GenBank/DDBJ databases">
        <authorList>
            <person name="Sharma Rahul"/>
            <person name="Thines Marco"/>
        </authorList>
    </citation>
    <scope>NUCLEOTIDE SEQUENCE [LARGE SCALE GENOMIC DNA]</scope>
</reference>
<evidence type="ECO:0000256" key="2">
    <source>
        <dbReference type="SAM" id="MobiDB-lite"/>
    </source>
</evidence>
<evidence type="ECO:0000313" key="3">
    <source>
        <dbReference type="EMBL" id="CEG49440.1"/>
    </source>
</evidence>
<dbReference type="RefSeq" id="XP_024585809.1">
    <property type="nucleotide sequence ID" value="XM_024720629.1"/>
</dbReference>
<dbReference type="OMA" id="MLMTCQR"/>
<proteinExistence type="predicted"/>
<dbReference type="OrthoDB" id="111465at2759"/>
<feature type="coiled-coil region" evidence="1">
    <location>
        <begin position="552"/>
        <end position="607"/>
    </location>
</feature>
<evidence type="ECO:0000313" key="4">
    <source>
        <dbReference type="Proteomes" id="UP000054928"/>
    </source>
</evidence>
<feature type="coiled-coil region" evidence="1">
    <location>
        <begin position="710"/>
        <end position="825"/>
    </location>
</feature>
<feature type="compositionally biased region" description="Polar residues" evidence="2">
    <location>
        <begin position="11"/>
        <end position="23"/>
    </location>
</feature>
<keyword evidence="1" id="KW-0175">Coiled coil</keyword>
<evidence type="ECO:0000256" key="1">
    <source>
        <dbReference type="SAM" id="Coils"/>
    </source>
</evidence>
<feature type="region of interest" description="Disordered" evidence="2">
    <location>
        <begin position="1"/>
        <end position="38"/>
    </location>
</feature>
<dbReference type="EMBL" id="CCYD01003055">
    <property type="protein sequence ID" value="CEG49440.1"/>
    <property type="molecule type" value="Genomic_DNA"/>
</dbReference>
<protein>
    <submittedName>
        <fullName evidence="3">Uncharacterized protein</fullName>
    </submittedName>
</protein>
<sequence>MDRILARSGVRLQSSRVQNNQDGSDPYESSSSSSSSEDRGRDILLRLLQQIAAFLERKEMMSTRIAASNEWNQSLSRRRSKSSNNNLFEVIIDVCEQWMRRLKHSTLDGREDKDWSSESPRQLVAEAIIQELLVSLMKLRIEEKENMVMHEVECVEIMRQLYGHLQKDEEVVRSKVCIAAGDEQQLNELQIMLRNDFLEELSNVESPERKQQLDSAENNEASLQFAWETIDDQKKEIIRLRADNERLRDSSSYGSTSTQSFFQENYSEAIKVLRSQLSSHQVENLNILHNYIQRLEKTLQSASTTSHTTQREGDNLHAIVNLTRSSDTLLSRSAISSDFSRTQVHSERCGECRKNSASLFALRSQCKQLRAQAERDEDSLLQAEKERNHQQQENSALSSALLLAKQKQEELRQTIIKVTQEKHDLQNLSDSEQRTSERSLQMLQEQLNIMQEQKAYVKQKFDDLKSKYDFEVSEKLATVQKLNDLQVTHSSTFQSITKLQCQIKDQYEAAQKWEALVKERDGALNDVYATVTGMEHEIVARTAELQEKGVIIADLRIELGDLQRRLDAIKEEKCTSANEVERLLGSLDECKRKNQRLEKGFEELQQGKELLASLQQIERETAVSQVDELKQTRETLDALKVEHVSTQFECTRLGQALADAKEAKLAFDTTRSLDVKRMQHELDTVIKKCVIHEQELTRQKAIQSKLTTTIQEQRARATDLSNELDQSKTELEMWVTKCDSLDEDNFKLKNQVQSLHEEQSGLKEKIEMLSLECETKCLKLYDQENALKNEILMMTERHRSMERERRSLENEKRTLLQLVQTLQARPELQQRVFSEMLMTCQRGTERVFYQLSERLVMTLKKMSAAEKQLEALRLCLAERKAFCGSENDGDNIASPKIVIHKEDFSSSSVFALSNSQPTWLDSVISSEEPQFFDISQRIMPTDTAMVSNDEPFVDLKQSTTIHLLTWHKLITTMTNRRLDKLQNLSTVMARRLSKELLRSIQAQCLAKWRSHAQAFRYYTRSSASPTLVSALASCIHLIRSLCESPRKTLEGEVSEQAKYSLDCGSDELTKYLIEIKLKVGGWKVAADCRIAQYAKQSNQLKVVQRKCADLKDLVGLNQRLIEEMERRTTGQQKLVEAAWTFATAFQALSPSARARVFQSRDLLSASMGILQGLSSLGISCSVNKFSQTLGPKMMQRANNEPTMPKIVTVLSSSAASGVKTGTDIVRSENDRKQLNSSNIELLEEAVLSLKRAMQQQRSLQLKLKEKKRLLTITTKKLHECTMQFLLLRSFLQWKRNH</sequence>
<organism evidence="3 4">
    <name type="scientific">Plasmopara halstedii</name>
    <name type="common">Downy mildew of sunflower</name>
    <dbReference type="NCBI Taxonomy" id="4781"/>
    <lineage>
        <taxon>Eukaryota</taxon>
        <taxon>Sar</taxon>
        <taxon>Stramenopiles</taxon>
        <taxon>Oomycota</taxon>
        <taxon>Peronosporomycetes</taxon>
        <taxon>Peronosporales</taxon>
        <taxon>Peronosporaceae</taxon>
        <taxon>Plasmopara</taxon>
    </lineage>
</organism>
<feature type="coiled-coil region" evidence="1">
    <location>
        <begin position="1224"/>
        <end position="1269"/>
    </location>
</feature>
<dbReference type="GeneID" id="36402259"/>
<feature type="coiled-coil region" evidence="1">
    <location>
        <begin position="366"/>
        <end position="460"/>
    </location>
</feature>
<name>A0A0P1B4W6_PLAHL</name>
<keyword evidence="4" id="KW-1185">Reference proteome</keyword>
<dbReference type="Proteomes" id="UP000054928">
    <property type="component" value="Unassembled WGS sequence"/>
</dbReference>
<accession>A0A0P1B4W6</accession>